<dbReference type="EMBL" id="JANTOO010000009">
    <property type="protein sequence ID" value="MCS1395708.1"/>
    <property type="molecule type" value="Genomic_DNA"/>
</dbReference>
<dbReference type="Proteomes" id="UP001525021">
    <property type="component" value="Unassembled WGS sequence"/>
</dbReference>
<comment type="caution">
    <text evidence="1">The sequence shown here is derived from an EMBL/GenBank/DDBJ whole genome shotgun (WGS) entry which is preliminary data.</text>
</comment>
<evidence type="ECO:0000313" key="1">
    <source>
        <dbReference type="EMBL" id="MCS1395708.1"/>
    </source>
</evidence>
<evidence type="ECO:0008006" key="3">
    <source>
        <dbReference type="Google" id="ProtNLM"/>
    </source>
</evidence>
<organism evidence="1 2">
    <name type="scientific">Lysinibacillus pinottii</name>
    <dbReference type="NCBI Taxonomy" id="2973932"/>
    <lineage>
        <taxon>Bacteria</taxon>
        <taxon>Bacillati</taxon>
        <taxon>Bacillota</taxon>
        <taxon>Bacilli</taxon>
        <taxon>Bacillales</taxon>
        <taxon>Bacillaceae</taxon>
        <taxon>Lysinibacillus</taxon>
    </lineage>
</organism>
<accession>A0ABT2DLD2</accession>
<proteinExistence type="predicted"/>
<gene>
    <name evidence="1" type="ORF">NXZ79_06585</name>
</gene>
<reference evidence="1 2" key="1">
    <citation type="submission" date="2022-08" db="EMBL/GenBank/DDBJ databases">
        <title>Lysinibacillus sequencing.</title>
        <authorList>
            <person name="Dunlap C."/>
        </authorList>
    </citation>
    <scope>NUCLEOTIDE SEQUENCE [LARGE SCALE GENOMIC DNA]</scope>
    <source>
        <strain evidence="1 2">PB211</strain>
    </source>
</reference>
<keyword evidence="2" id="KW-1185">Reference proteome</keyword>
<dbReference type="RefSeq" id="WP_012293564.1">
    <property type="nucleotide sequence ID" value="NZ_JANTOO010000009.1"/>
</dbReference>
<sequence>MTLQRKIQFIYPKTRLDNAIDEFVKMSIYKVAQRLKMSSVLT</sequence>
<name>A0ABT2DLD2_9BACI</name>
<evidence type="ECO:0000313" key="2">
    <source>
        <dbReference type="Proteomes" id="UP001525021"/>
    </source>
</evidence>
<protein>
    <recommendedName>
        <fullName evidence="3">Transposase</fullName>
    </recommendedName>
</protein>